<dbReference type="Gene3D" id="3.30.70.890">
    <property type="entry name" value="GHMP kinase, C-terminal domain"/>
    <property type="match status" value="1"/>
</dbReference>
<accession>A0A5B9VYX4</accession>
<dbReference type="InterPro" id="IPR019539">
    <property type="entry name" value="GalKase_N"/>
</dbReference>
<sequence length="409" mass="43745">MSSLDDLKDRCVASFRGRFGTPPDALGVAPARVELLGNHTDYNGGLVMAAAIDRFTIAAGRPISSGSSRVHAVNYSDDIEFLLKDIRRGEDGDWHNYVKGVIWAIQDAEGPQLASGFEMAVLGDVPLGAGLSSSASLEAAVGFFLLQAGLVRGRDGRPIDPRLDDAFRMAFAKILRRSENAFVGVASGLLDQFSSLFGKADHAVYLDCRTLDHARVPLGDPGPAIVVCDSKTSRRLADGMYNRRRAECETVVTYFQAKGAESVTSLRDITLGQLEEHWDRLDPSGRRRARHILTENDRVRRGVEALRAGELEEFGRLMSASHASSRDDFENSSPALNALVEAAEAAPGFLGGKLSGAGWAGCTVNLVRADLAGPFAESVRSAYSQATGVTPDIHVCHAAEGARGMSVSG</sequence>
<proteinExistence type="inferred from homology"/>
<dbReference type="InterPro" id="IPR013750">
    <property type="entry name" value="GHMP_kinase_C_dom"/>
</dbReference>
<feature type="domain" description="GHMP kinase C-terminal" evidence="12">
    <location>
        <begin position="304"/>
        <end position="383"/>
    </location>
</feature>
<evidence type="ECO:0000256" key="2">
    <source>
        <dbReference type="ARBA" id="ARBA00022679"/>
    </source>
</evidence>
<dbReference type="PANTHER" id="PTHR10457">
    <property type="entry name" value="MEVALONATE KINASE/GALACTOKINASE"/>
    <property type="match status" value="1"/>
</dbReference>
<dbReference type="InterPro" id="IPR006206">
    <property type="entry name" value="Mevalonate/galactokinase"/>
</dbReference>
<dbReference type="EMBL" id="CP042997">
    <property type="protein sequence ID" value="QEH33184.1"/>
    <property type="molecule type" value="Genomic_DNA"/>
</dbReference>
<dbReference type="Pfam" id="PF08544">
    <property type="entry name" value="GHMP_kinases_C"/>
    <property type="match status" value="1"/>
</dbReference>
<evidence type="ECO:0000256" key="7">
    <source>
        <dbReference type="ARBA" id="ARBA00022842"/>
    </source>
</evidence>
<dbReference type="OrthoDB" id="250531at2"/>
<keyword evidence="8" id="KW-0299">Galactose metabolism</keyword>
<dbReference type="PIRSF" id="PIRSF000530">
    <property type="entry name" value="Galactokinase"/>
    <property type="match status" value="1"/>
</dbReference>
<dbReference type="InterPro" id="IPR020568">
    <property type="entry name" value="Ribosomal_Su5_D2-typ_SF"/>
</dbReference>
<dbReference type="PRINTS" id="PR00959">
    <property type="entry name" value="MEVGALKINASE"/>
</dbReference>
<evidence type="ECO:0000256" key="3">
    <source>
        <dbReference type="ARBA" id="ARBA00022723"/>
    </source>
</evidence>
<dbReference type="Pfam" id="PF00288">
    <property type="entry name" value="GHMP_kinases_N"/>
    <property type="match status" value="1"/>
</dbReference>
<keyword evidence="7" id="KW-0460">Magnesium</keyword>
<feature type="domain" description="GHMP kinase N-terminal" evidence="11">
    <location>
        <begin position="96"/>
        <end position="199"/>
    </location>
</feature>
<dbReference type="GO" id="GO:0006012">
    <property type="term" value="P:galactose metabolic process"/>
    <property type="evidence" value="ECO:0007669"/>
    <property type="project" value="UniProtKB-UniRule"/>
</dbReference>
<protein>
    <recommendedName>
        <fullName evidence="10">Galactokinase</fullName>
        <ecNumber evidence="10">2.7.1.6</ecNumber>
    </recommendedName>
</protein>
<evidence type="ECO:0000259" key="11">
    <source>
        <dbReference type="Pfam" id="PF00288"/>
    </source>
</evidence>
<evidence type="ECO:0000256" key="4">
    <source>
        <dbReference type="ARBA" id="ARBA00022741"/>
    </source>
</evidence>
<dbReference type="GO" id="GO:0004335">
    <property type="term" value="F:galactokinase activity"/>
    <property type="evidence" value="ECO:0007669"/>
    <property type="project" value="UniProtKB-UniRule"/>
</dbReference>
<evidence type="ECO:0000256" key="1">
    <source>
        <dbReference type="ARBA" id="ARBA00006566"/>
    </source>
</evidence>
<dbReference type="KEGG" id="agv:OJF2_16810"/>
<evidence type="ECO:0000256" key="6">
    <source>
        <dbReference type="ARBA" id="ARBA00022840"/>
    </source>
</evidence>
<dbReference type="InterPro" id="IPR036554">
    <property type="entry name" value="GHMP_kinase_C_sf"/>
</dbReference>
<dbReference type="Pfam" id="PF10509">
    <property type="entry name" value="GalKase_gal_bdg"/>
    <property type="match status" value="1"/>
</dbReference>
<dbReference type="NCBIfam" id="TIGR00131">
    <property type="entry name" value="gal_kin"/>
    <property type="match status" value="1"/>
</dbReference>
<dbReference type="RefSeq" id="WP_148592891.1">
    <property type="nucleotide sequence ID" value="NZ_CP042997.1"/>
</dbReference>
<evidence type="ECO:0000259" key="13">
    <source>
        <dbReference type="Pfam" id="PF10509"/>
    </source>
</evidence>
<keyword evidence="9" id="KW-0119">Carbohydrate metabolism</keyword>
<dbReference type="Gene3D" id="3.30.230.10">
    <property type="match status" value="1"/>
</dbReference>
<dbReference type="GO" id="GO:0005524">
    <property type="term" value="F:ATP binding"/>
    <property type="evidence" value="ECO:0007669"/>
    <property type="project" value="UniProtKB-UniRule"/>
</dbReference>
<evidence type="ECO:0000256" key="5">
    <source>
        <dbReference type="ARBA" id="ARBA00022777"/>
    </source>
</evidence>
<evidence type="ECO:0000256" key="8">
    <source>
        <dbReference type="ARBA" id="ARBA00023144"/>
    </source>
</evidence>
<keyword evidence="6" id="KW-0067">ATP-binding</keyword>
<dbReference type="EC" id="2.7.1.6" evidence="10"/>
<organism evidence="14 15">
    <name type="scientific">Aquisphaera giovannonii</name>
    <dbReference type="NCBI Taxonomy" id="406548"/>
    <lineage>
        <taxon>Bacteria</taxon>
        <taxon>Pseudomonadati</taxon>
        <taxon>Planctomycetota</taxon>
        <taxon>Planctomycetia</taxon>
        <taxon>Isosphaerales</taxon>
        <taxon>Isosphaeraceae</taxon>
        <taxon>Aquisphaera</taxon>
    </lineage>
</organism>
<dbReference type="GO" id="GO:0046872">
    <property type="term" value="F:metal ion binding"/>
    <property type="evidence" value="ECO:0007669"/>
    <property type="project" value="UniProtKB-KW"/>
</dbReference>
<dbReference type="PROSITE" id="PS00627">
    <property type="entry name" value="GHMP_KINASES_ATP"/>
    <property type="match status" value="1"/>
</dbReference>
<keyword evidence="15" id="KW-1185">Reference proteome</keyword>
<evidence type="ECO:0000259" key="12">
    <source>
        <dbReference type="Pfam" id="PF08544"/>
    </source>
</evidence>
<keyword evidence="2 14" id="KW-0808">Transferase</keyword>
<evidence type="ECO:0000256" key="10">
    <source>
        <dbReference type="NCBIfam" id="TIGR00131"/>
    </source>
</evidence>
<dbReference type="AlphaFoldDB" id="A0A5B9VYX4"/>
<dbReference type="SUPFAM" id="SSF55060">
    <property type="entry name" value="GHMP Kinase, C-terminal domain"/>
    <property type="match status" value="1"/>
</dbReference>
<evidence type="ECO:0000313" key="14">
    <source>
        <dbReference type="EMBL" id="QEH33184.1"/>
    </source>
</evidence>
<dbReference type="GO" id="GO:0005829">
    <property type="term" value="C:cytosol"/>
    <property type="evidence" value="ECO:0007669"/>
    <property type="project" value="TreeGrafter"/>
</dbReference>
<dbReference type="InterPro" id="IPR006204">
    <property type="entry name" value="GHMP_kinase_N_dom"/>
</dbReference>
<evidence type="ECO:0000256" key="9">
    <source>
        <dbReference type="ARBA" id="ARBA00023277"/>
    </source>
</evidence>
<dbReference type="InterPro" id="IPR006203">
    <property type="entry name" value="GHMP_knse_ATP-bd_CS"/>
</dbReference>
<evidence type="ECO:0000313" key="15">
    <source>
        <dbReference type="Proteomes" id="UP000324233"/>
    </source>
</evidence>
<dbReference type="InterPro" id="IPR000705">
    <property type="entry name" value="Galactokinase"/>
</dbReference>
<dbReference type="FunFam" id="3.30.70.890:FF:000001">
    <property type="entry name" value="Galactokinase"/>
    <property type="match status" value="1"/>
</dbReference>
<keyword evidence="3" id="KW-0479">Metal-binding</keyword>
<keyword evidence="4" id="KW-0547">Nucleotide-binding</keyword>
<dbReference type="SUPFAM" id="SSF54211">
    <property type="entry name" value="Ribosomal protein S5 domain 2-like"/>
    <property type="match status" value="1"/>
</dbReference>
<dbReference type="Proteomes" id="UP000324233">
    <property type="component" value="Chromosome"/>
</dbReference>
<feature type="domain" description="Galactokinase N-terminal" evidence="13">
    <location>
        <begin position="14"/>
        <end position="62"/>
    </location>
</feature>
<gene>
    <name evidence="14" type="primary">galK_1</name>
    <name evidence="14" type="ORF">OJF2_16810</name>
</gene>
<reference evidence="14 15" key="1">
    <citation type="submission" date="2019-08" db="EMBL/GenBank/DDBJ databases">
        <title>Deep-cultivation of Planctomycetes and their phenomic and genomic characterization uncovers novel biology.</title>
        <authorList>
            <person name="Wiegand S."/>
            <person name="Jogler M."/>
            <person name="Boedeker C."/>
            <person name="Pinto D."/>
            <person name="Vollmers J."/>
            <person name="Rivas-Marin E."/>
            <person name="Kohn T."/>
            <person name="Peeters S.H."/>
            <person name="Heuer A."/>
            <person name="Rast P."/>
            <person name="Oberbeckmann S."/>
            <person name="Bunk B."/>
            <person name="Jeske O."/>
            <person name="Meyerdierks A."/>
            <person name="Storesund J.E."/>
            <person name="Kallscheuer N."/>
            <person name="Luecker S."/>
            <person name="Lage O.M."/>
            <person name="Pohl T."/>
            <person name="Merkel B.J."/>
            <person name="Hornburger P."/>
            <person name="Mueller R.-W."/>
            <person name="Bruemmer F."/>
            <person name="Labrenz M."/>
            <person name="Spormann A.M."/>
            <person name="Op den Camp H."/>
            <person name="Overmann J."/>
            <person name="Amann R."/>
            <person name="Jetten M.S.M."/>
            <person name="Mascher T."/>
            <person name="Medema M.H."/>
            <person name="Devos D.P."/>
            <person name="Kaster A.-K."/>
            <person name="Ovreas L."/>
            <person name="Rohde M."/>
            <person name="Galperin M.Y."/>
            <person name="Jogler C."/>
        </authorList>
    </citation>
    <scope>NUCLEOTIDE SEQUENCE [LARGE SCALE GENOMIC DNA]</scope>
    <source>
        <strain evidence="14 15">OJF2</strain>
    </source>
</reference>
<comment type="similarity">
    <text evidence="1">Belongs to the GHMP kinase family. GalK subfamily.</text>
</comment>
<dbReference type="PANTHER" id="PTHR10457:SF7">
    <property type="entry name" value="GALACTOKINASE-RELATED"/>
    <property type="match status" value="1"/>
</dbReference>
<name>A0A5B9VYX4_9BACT</name>
<dbReference type="PRINTS" id="PR00473">
    <property type="entry name" value="GALCTOKINASE"/>
</dbReference>
<keyword evidence="5 14" id="KW-0418">Kinase</keyword>
<dbReference type="InterPro" id="IPR014721">
    <property type="entry name" value="Ribsml_uS5_D2-typ_fold_subgr"/>
</dbReference>